<feature type="transmembrane region" description="Helical" evidence="5">
    <location>
        <begin position="61"/>
        <end position="78"/>
    </location>
</feature>
<keyword evidence="3 5" id="KW-1133">Transmembrane helix</keyword>
<dbReference type="InterPro" id="IPR037185">
    <property type="entry name" value="EmrE-like"/>
</dbReference>
<evidence type="ECO:0000256" key="2">
    <source>
        <dbReference type="ARBA" id="ARBA00022692"/>
    </source>
</evidence>
<comment type="subcellular location">
    <subcellularLocation>
        <location evidence="5">Cell membrane</location>
        <topology evidence="5">Multi-pass membrane protein</topology>
    </subcellularLocation>
</comment>
<dbReference type="Proteomes" id="UP000093100">
    <property type="component" value="Unassembled WGS sequence"/>
</dbReference>
<dbReference type="RefSeq" id="WP_039362675.1">
    <property type="nucleotide sequence ID" value="NZ_CP009226.1"/>
</dbReference>
<dbReference type="Pfam" id="PF02694">
    <property type="entry name" value="UPF0060"/>
    <property type="match status" value="1"/>
</dbReference>
<comment type="similarity">
    <text evidence="5">Belongs to the UPF0060 family.</text>
</comment>
<dbReference type="SUPFAM" id="SSF103481">
    <property type="entry name" value="Multidrug resistance efflux transporter EmrE"/>
    <property type="match status" value="1"/>
</dbReference>
<dbReference type="InterPro" id="IPR003844">
    <property type="entry name" value="UPF0060"/>
</dbReference>
<keyword evidence="2 5" id="KW-0812">Transmembrane</keyword>
<evidence type="ECO:0000256" key="3">
    <source>
        <dbReference type="ARBA" id="ARBA00022989"/>
    </source>
</evidence>
<accession>A0AAX0HF11</accession>
<evidence type="ECO:0000256" key="1">
    <source>
        <dbReference type="ARBA" id="ARBA00022475"/>
    </source>
</evidence>
<dbReference type="AlphaFoldDB" id="A0AAX0HF11"/>
<evidence type="ECO:0000313" key="6">
    <source>
        <dbReference type="EMBL" id="OCR91741.1"/>
    </source>
</evidence>
<keyword evidence="1 5" id="KW-1003">Cell membrane</keyword>
<feature type="transmembrane region" description="Helical" evidence="5">
    <location>
        <begin position="84"/>
        <end position="104"/>
    </location>
</feature>
<gene>
    <name evidence="6" type="ORF">CFT12S02225_01425</name>
</gene>
<protein>
    <submittedName>
        <fullName evidence="6">Membrane protein</fullName>
    </submittedName>
</protein>
<proteinExistence type="inferred from homology"/>
<dbReference type="PANTHER" id="PTHR36116">
    <property type="entry name" value="UPF0060 MEMBRANE PROTEIN YNFA"/>
    <property type="match status" value="1"/>
</dbReference>
<dbReference type="PANTHER" id="PTHR36116:SF1">
    <property type="entry name" value="UPF0060 MEMBRANE PROTEIN YNFA"/>
    <property type="match status" value="1"/>
</dbReference>
<evidence type="ECO:0000313" key="7">
    <source>
        <dbReference type="Proteomes" id="UP000093100"/>
    </source>
</evidence>
<reference evidence="6 7" key="1">
    <citation type="journal article" date="2016" name="Genome Biol. Evol.">
        <title>Comparative Genomics of Campylobacter fetus from Reptiles and Mammals Reveals Divergent Evolution in Host-Associated Lineages.</title>
        <authorList>
            <person name="Gilbert M.J."/>
            <person name="Miller W.G."/>
            <person name="Yee E."/>
            <person name="Zomer A.L."/>
            <person name="van der Graaf-van Bloois L."/>
            <person name="Fitzgerald C."/>
            <person name="Forbes K.J."/>
            <person name="Meric G."/>
            <person name="Sheppard S.K."/>
            <person name="Wagenaar J.A."/>
            <person name="Duim B."/>
        </authorList>
    </citation>
    <scope>NUCLEOTIDE SEQUENCE [LARGE SCALE GENOMIC DNA]</scope>
    <source>
        <strain evidence="6 7">12S02225-3</strain>
    </source>
</reference>
<feature type="transmembrane region" description="Helical" evidence="5">
    <location>
        <begin position="32"/>
        <end position="49"/>
    </location>
</feature>
<evidence type="ECO:0000256" key="5">
    <source>
        <dbReference type="HAMAP-Rule" id="MF_00010"/>
    </source>
</evidence>
<dbReference type="Gene3D" id="1.10.3730.20">
    <property type="match status" value="1"/>
</dbReference>
<feature type="transmembrane region" description="Helical" evidence="5">
    <location>
        <begin position="7"/>
        <end position="26"/>
    </location>
</feature>
<organism evidence="6 7">
    <name type="scientific">Campylobacter fetus subsp. testudinum</name>
    <dbReference type="NCBI Taxonomy" id="1507806"/>
    <lineage>
        <taxon>Bacteria</taxon>
        <taxon>Pseudomonadati</taxon>
        <taxon>Campylobacterota</taxon>
        <taxon>Epsilonproteobacteria</taxon>
        <taxon>Campylobacterales</taxon>
        <taxon>Campylobacteraceae</taxon>
        <taxon>Campylobacter</taxon>
    </lineage>
</organism>
<name>A0AAX0HF11_CAMFE</name>
<dbReference type="NCBIfam" id="NF002586">
    <property type="entry name" value="PRK02237.1"/>
    <property type="match status" value="1"/>
</dbReference>
<evidence type="ECO:0000256" key="4">
    <source>
        <dbReference type="ARBA" id="ARBA00023136"/>
    </source>
</evidence>
<dbReference type="EMBL" id="LFLK01000001">
    <property type="protein sequence ID" value="OCR91741.1"/>
    <property type="molecule type" value="Genomic_DNA"/>
</dbReference>
<dbReference type="KEGG" id="cfp:CR44_06360"/>
<dbReference type="GO" id="GO:0005886">
    <property type="term" value="C:plasma membrane"/>
    <property type="evidence" value="ECO:0007669"/>
    <property type="project" value="UniProtKB-SubCell"/>
</dbReference>
<dbReference type="HAMAP" id="MF_00010">
    <property type="entry name" value="UPF0060"/>
    <property type="match status" value="1"/>
</dbReference>
<sequence length="110" mass="12585">MIQNITLFFIAAFFEILGCFAFWLYFRNDKTHWWLGLGAVSLLIFAYILTKIDVSHAGRIYAIYGGIYIISSLVWLALVEKESFNIWDILGSFLALLGAFVIFFGNSKID</sequence>
<keyword evidence="4 5" id="KW-0472">Membrane</keyword>
<comment type="caution">
    <text evidence="6">The sequence shown here is derived from an EMBL/GenBank/DDBJ whole genome shotgun (WGS) entry which is preliminary data.</text>
</comment>